<proteinExistence type="predicted"/>
<dbReference type="AlphaFoldDB" id="A0A382N238"/>
<protein>
    <submittedName>
        <fullName evidence="1">Uncharacterized protein</fullName>
    </submittedName>
</protein>
<organism evidence="1">
    <name type="scientific">marine metagenome</name>
    <dbReference type="NCBI Taxonomy" id="408172"/>
    <lineage>
        <taxon>unclassified sequences</taxon>
        <taxon>metagenomes</taxon>
        <taxon>ecological metagenomes</taxon>
    </lineage>
</organism>
<name>A0A382N238_9ZZZZ</name>
<reference evidence="1" key="1">
    <citation type="submission" date="2018-05" db="EMBL/GenBank/DDBJ databases">
        <authorList>
            <person name="Lanie J.A."/>
            <person name="Ng W.-L."/>
            <person name="Kazmierczak K.M."/>
            <person name="Andrzejewski T.M."/>
            <person name="Davidsen T.M."/>
            <person name="Wayne K.J."/>
            <person name="Tettelin H."/>
            <person name="Glass J.I."/>
            <person name="Rusch D."/>
            <person name="Podicherti R."/>
            <person name="Tsui H.-C.T."/>
            <person name="Winkler M.E."/>
        </authorList>
    </citation>
    <scope>NUCLEOTIDE SEQUENCE</scope>
</reference>
<evidence type="ECO:0000313" key="1">
    <source>
        <dbReference type="EMBL" id="SVC53872.1"/>
    </source>
</evidence>
<dbReference type="EMBL" id="UINC01096734">
    <property type="protein sequence ID" value="SVC53872.1"/>
    <property type="molecule type" value="Genomic_DNA"/>
</dbReference>
<gene>
    <name evidence="1" type="ORF">METZ01_LOCUS306726</name>
</gene>
<sequence>MPNGRVRDTVAFSILKNEWPVVKQNLEYKLD</sequence>
<accession>A0A382N238</accession>